<feature type="transmembrane region" description="Helical" evidence="6">
    <location>
        <begin position="271"/>
        <end position="289"/>
    </location>
</feature>
<feature type="transmembrane region" description="Helical" evidence="6">
    <location>
        <begin position="296"/>
        <end position="319"/>
    </location>
</feature>
<feature type="transmembrane region" description="Helical" evidence="6">
    <location>
        <begin position="736"/>
        <end position="756"/>
    </location>
</feature>
<evidence type="ECO:0000256" key="2">
    <source>
        <dbReference type="ARBA" id="ARBA00022475"/>
    </source>
</evidence>
<feature type="domain" description="Membrane transport protein MMPL" evidence="7">
    <location>
        <begin position="630"/>
        <end position="857"/>
    </location>
</feature>
<evidence type="ECO:0000313" key="9">
    <source>
        <dbReference type="Proteomes" id="UP000217076"/>
    </source>
</evidence>
<name>A0A1G7XR40_9PROT</name>
<dbReference type="Proteomes" id="UP000217076">
    <property type="component" value="Unassembled WGS sequence"/>
</dbReference>
<keyword evidence="3 6" id="KW-0812">Transmembrane</keyword>
<keyword evidence="9" id="KW-1185">Reference proteome</keyword>
<feature type="transmembrane region" description="Helical" evidence="6">
    <location>
        <begin position="454"/>
        <end position="473"/>
    </location>
</feature>
<feature type="transmembrane region" description="Helical" evidence="6">
    <location>
        <begin position="705"/>
        <end position="729"/>
    </location>
</feature>
<evidence type="ECO:0000313" key="8">
    <source>
        <dbReference type="EMBL" id="SDG86648.1"/>
    </source>
</evidence>
<reference evidence="9" key="1">
    <citation type="submission" date="2016-10" db="EMBL/GenBank/DDBJ databases">
        <authorList>
            <person name="Varghese N."/>
            <person name="Submissions S."/>
        </authorList>
    </citation>
    <scope>NUCLEOTIDE SEQUENCE [LARGE SCALE GENOMIC DNA]</scope>
    <source>
        <strain evidence="9">930I</strain>
    </source>
</reference>
<dbReference type="InterPro" id="IPR050545">
    <property type="entry name" value="Mycobact_MmpL"/>
</dbReference>
<dbReference type="AlphaFoldDB" id="A0A1G7XR40"/>
<dbReference type="STRING" id="83401.SAMN05421742_10367"/>
<dbReference type="Pfam" id="PF03176">
    <property type="entry name" value="MMPL"/>
    <property type="match status" value="2"/>
</dbReference>
<feature type="transmembrane region" description="Helical" evidence="6">
    <location>
        <begin position="400"/>
        <end position="421"/>
    </location>
</feature>
<dbReference type="RefSeq" id="WP_092616711.1">
    <property type="nucleotide sequence ID" value="NZ_FNCV01000003.1"/>
</dbReference>
<dbReference type="GO" id="GO:0005886">
    <property type="term" value="C:plasma membrane"/>
    <property type="evidence" value="ECO:0007669"/>
    <property type="project" value="UniProtKB-SubCell"/>
</dbReference>
<sequence length="857" mass="88812">MTVADLIARWVGFASRRAGWVLTLAVLLTLAAGWTVAERFAIDTDTSAMIDPDLPFQQRQREKAEAFPVLDNTLVVVIDAPTPEAAESAATRLGQRLAENPALFGPVFDPQGMAFFRRNGLLYADREDLEGLADSLIRAQPFLARLATRPDLVSLSELLTQALAHGPQSGLDLAPTLDAMAHSLEDAAAGRPGALSWQNLMRGAEPGTPGRRTLVLNPRLDFDTLSPGRRPMDGVLAAAADLGLDDSAGIRVRLTGSVALESEELASVEQGMGWAGVVSLTLVVGLLVWGLKSPRLFVAVLAALLMGLVWTAAYGLLAVGRLNMMSVAFAVLFLGLSVDFGIHFALRYRQARAEAAAHAEGLAVAGREVGPALLLSALAAALGFLSFLPTDYLGFAELGLIAGGGMIIALVANLTLVPAISRLLPPAIAPRAAADPAGRLGQGVQKRLMARPHVVLGGALGLAVAAAAVAPGVRFDFDPLNLKDQNAPSVRTLKDLAADGRDLYRISVLAGDLPAAQALAGRLGDLPEVAEATTLADQVPTDQDAKLAVLDRLAFILLPALSLPPGEAAPPTPEASRAALAELKAALAATGGELAGPAHRLHDALRALGDDAAALQVIRQRLLGTLPAQIDGLKTALEAQAFGLGDLPADLKARFVAPDGRALVSVSPRDDLRDPKALAQFVESVREVAPEATGAPVSIHESGRAVIGALFEAGLITFLGLGLMLLVVLRSLKDTLLVFVPVGLAGLYAVGAMAPLGLAFNFANVIVLPLLFGLGVAGAIHLVSRARRDGAGHLAEGSTPRAVVFSALTTLGSFGAIALSPHAGTASMGQLLSLVIAMLLVATLGVLPALLALLGRR</sequence>
<dbReference type="PANTHER" id="PTHR33406">
    <property type="entry name" value="MEMBRANE PROTEIN MJ1562-RELATED"/>
    <property type="match status" value="1"/>
</dbReference>
<evidence type="ECO:0000259" key="7">
    <source>
        <dbReference type="Pfam" id="PF03176"/>
    </source>
</evidence>
<organism evidence="8 9">
    <name type="scientific">Roseospirillum parvum</name>
    <dbReference type="NCBI Taxonomy" id="83401"/>
    <lineage>
        <taxon>Bacteria</taxon>
        <taxon>Pseudomonadati</taxon>
        <taxon>Pseudomonadota</taxon>
        <taxon>Alphaproteobacteria</taxon>
        <taxon>Rhodospirillales</taxon>
        <taxon>Rhodospirillaceae</taxon>
        <taxon>Roseospirillum</taxon>
    </lineage>
</organism>
<dbReference type="NCBIfam" id="TIGR03480">
    <property type="entry name" value="HpnN"/>
    <property type="match status" value="1"/>
</dbReference>
<dbReference type="PANTHER" id="PTHR33406:SF13">
    <property type="entry name" value="MEMBRANE PROTEIN YDFJ"/>
    <property type="match status" value="1"/>
</dbReference>
<dbReference type="Gene3D" id="1.20.1640.10">
    <property type="entry name" value="Multidrug efflux transporter AcrB transmembrane domain"/>
    <property type="match status" value="2"/>
</dbReference>
<feature type="transmembrane region" description="Helical" evidence="6">
    <location>
        <begin position="369"/>
        <end position="388"/>
    </location>
</feature>
<dbReference type="InterPro" id="IPR004869">
    <property type="entry name" value="MMPL_dom"/>
</dbReference>
<evidence type="ECO:0000256" key="3">
    <source>
        <dbReference type="ARBA" id="ARBA00022692"/>
    </source>
</evidence>
<evidence type="ECO:0000256" key="6">
    <source>
        <dbReference type="SAM" id="Phobius"/>
    </source>
</evidence>
<feature type="transmembrane region" description="Helical" evidence="6">
    <location>
        <begin position="325"/>
        <end position="348"/>
    </location>
</feature>
<accession>A0A1G7XR40</accession>
<comment type="subcellular location">
    <subcellularLocation>
        <location evidence="1">Cell membrane</location>
        <topology evidence="1">Multi-pass membrane protein</topology>
    </subcellularLocation>
</comment>
<evidence type="ECO:0000256" key="4">
    <source>
        <dbReference type="ARBA" id="ARBA00022989"/>
    </source>
</evidence>
<protein>
    <recommendedName>
        <fullName evidence="7">Membrane transport protein MMPL domain-containing protein</fullName>
    </recommendedName>
</protein>
<proteinExistence type="predicted"/>
<gene>
    <name evidence="8" type="ORF">SAMN05421742_10367</name>
</gene>
<evidence type="ECO:0000256" key="1">
    <source>
        <dbReference type="ARBA" id="ARBA00004651"/>
    </source>
</evidence>
<feature type="transmembrane region" description="Helical" evidence="6">
    <location>
        <begin position="831"/>
        <end position="854"/>
    </location>
</feature>
<feature type="transmembrane region" description="Helical" evidence="6">
    <location>
        <begin position="802"/>
        <end position="819"/>
    </location>
</feature>
<feature type="domain" description="Membrane transport protein MMPL" evidence="7">
    <location>
        <begin position="243"/>
        <end position="427"/>
    </location>
</feature>
<dbReference type="SUPFAM" id="SSF82866">
    <property type="entry name" value="Multidrug efflux transporter AcrB transmembrane domain"/>
    <property type="match status" value="2"/>
</dbReference>
<dbReference type="OrthoDB" id="7518665at2"/>
<dbReference type="EMBL" id="FNCV01000003">
    <property type="protein sequence ID" value="SDG86648.1"/>
    <property type="molecule type" value="Genomic_DNA"/>
</dbReference>
<dbReference type="InterPro" id="IPR017841">
    <property type="entry name" value="Hopanoid_biosynth_HpnN"/>
</dbReference>
<feature type="transmembrane region" description="Helical" evidence="6">
    <location>
        <begin position="762"/>
        <end position="782"/>
    </location>
</feature>
<keyword evidence="2" id="KW-1003">Cell membrane</keyword>
<evidence type="ECO:0000256" key="5">
    <source>
        <dbReference type="ARBA" id="ARBA00023136"/>
    </source>
</evidence>
<keyword evidence="5 6" id="KW-0472">Membrane</keyword>
<keyword evidence="4 6" id="KW-1133">Transmembrane helix</keyword>